<dbReference type="EMBL" id="VUNB01000002">
    <property type="protein sequence ID" value="MST68465.1"/>
    <property type="molecule type" value="Genomic_DNA"/>
</dbReference>
<name>A0A6A8M577_9FIRM</name>
<reference evidence="5" key="1">
    <citation type="submission" date="2019-09" db="EMBL/GenBank/DDBJ databases">
        <title>In-depth cultivation of the pig gut microbiome towards novel bacterial diversity and tailored functional studies.</title>
        <authorList>
            <person name="Wylensek D."/>
            <person name="Hitch T.C.A."/>
            <person name="Clavel T."/>
        </authorList>
    </citation>
    <scope>NUCLEOTIDE SEQUENCE</scope>
    <source>
        <strain evidence="5">RF-744-FAT-WT-3</strain>
    </source>
</reference>
<dbReference type="AlphaFoldDB" id="A0A6A8M577"/>
<evidence type="ECO:0000256" key="2">
    <source>
        <dbReference type="ARBA" id="ARBA00023211"/>
    </source>
</evidence>
<evidence type="ECO:0000256" key="3">
    <source>
        <dbReference type="ARBA" id="ARBA00023277"/>
    </source>
</evidence>
<comment type="catalytic activity">
    <reaction evidence="4">
        <text>beta-D-fructose 1,6-bisphosphate + H2O = beta-D-fructose 6-phosphate + phosphate</text>
        <dbReference type="Rhea" id="RHEA:11064"/>
        <dbReference type="ChEBI" id="CHEBI:15377"/>
        <dbReference type="ChEBI" id="CHEBI:32966"/>
        <dbReference type="ChEBI" id="CHEBI:43474"/>
        <dbReference type="ChEBI" id="CHEBI:57634"/>
        <dbReference type="EC" id="3.1.3.11"/>
    </reaction>
</comment>
<dbReference type="UniPathway" id="UPA00138"/>
<keyword evidence="1 4" id="KW-0378">Hydrolase</keyword>
<dbReference type="RefSeq" id="WP_154571940.1">
    <property type="nucleotide sequence ID" value="NZ_VUNB01000002.1"/>
</dbReference>
<proteinExistence type="inferred from homology"/>
<comment type="similarity">
    <text evidence="4">Belongs to the FBPase class 3 family.</text>
</comment>
<dbReference type="Gene3D" id="3.60.21.10">
    <property type="match status" value="1"/>
</dbReference>
<dbReference type="GO" id="GO:0042132">
    <property type="term" value="F:fructose 1,6-bisphosphate 1-phosphatase activity"/>
    <property type="evidence" value="ECO:0007669"/>
    <property type="project" value="UniProtKB-UniRule"/>
</dbReference>
<comment type="cofactor">
    <cofactor evidence="4">
        <name>Mn(2+)</name>
        <dbReference type="ChEBI" id="CHEBI:29035"/>
    </cofactor>
</comment>
<dbReference type="SUPFAM" id="SSF56300">
    <property type="entry name" value="Metallo-dependent phosphatases"/>
    <property type="match status" value="1"/>
</dbReference>
<dbReference type="HAMAP" id="MF_01854">
    <property type="entry name" value="FBPase_class3"/>
    <property type="match status" value="1"/>
</dbReference>
<dbReference type="EC" id="3.1.3.11" evidence="4"/>
<comment type="caution">
    <text evidence="5">The sequence shown here is derived from an EMBL/GenBank/DDBJ whole genome shotgun (WGS) entry which is preliminary data.</text>
</comment>
<evidence type="ECO:0000256" key="1">
    <source>
        <dbReference type="ARBA" id="ARBA00022801"/>
    </source>
</evidence>
<dbReference type="Pfam" id="PF06874">
    <property type="entry name" value="FBPase_2"/>
    <property type="match status" value="1"/>
</dbReference>
<protein>
    <recommendedName>
        <fullName evidence="4">Fructose-1,6-bisphosphatase class 3</fullName>
        <shortName evidence="4">FBPase class 3</shortName>
        <ecNumber evidence="4">3.1.3.11</ecNumber>
    </recommendedName>
    <alternativeName>
        <fullName evidence="4">D-fructose-1,6-bisphosphate 1-phosphohydrolase class 3</fullName>
    </alternativeName>
</protein>
<comment type="pathway">
    <text evidence="4">Carbohydrate biosynthesis; gluconeogenesis.</text>
</comment>
<dbReference type="GO" id="GO:0006094">
    <property type="term" value="P:gluconeogenesis"/>
    <property type="evidence" value="ECO:0007669"/>
    <property type="project" value="UniProtKB-UniRule"/>
</dbReference>
<keyword evidence="2 4" id="KW-0464">Manganese</keyword>
<accession>A0A6A8M577</accession>
<sequence length="659" mass="75595">MADYKYLQMLAQKFPNHRYVNSELINLRAILALPKGTEYFLSDLHGEYDAFQYIVRSASGTIRMKIDEAFGNTLSEKERDNLAALIYDPDNEIIRRRKTEHDFNQWCASAIYRLIIICRMVSSKYTRSKVAKLLPENSGYAMQELLFADDDENRSSYYAEIINSIIEYRAAATFIKELAGTISNLAVDQLHIIGDIFDRGPKPHKILDFLMSRRDVDIQWGNHDIVWMGAACGNRACIANIIRMNVSYNNFDMLEYGYGINLRPLATFAQQIYGDDQCAAFAPHILDKNRFDPIPEILAARMHKMIAVIQFKIEGQLIMDHPEYGLEHRLLLDKIDRERGIVTAYGKEYQMKDVNLPTVDPADPYKLTPEEEEVMVALEGSIINSDKLQEHIRYIYSHGALYKKWNGNLLFHGCIPMDENGEFLDVTINGETHKGADLMEYLDEEIRNAYFNPPIGHTSAEAADLMWYLWLGPDSPLFGKDKMTTFERVFTDSKEAKKEHTVPYYRLINDPAICDKIIRSFGLDPATGKVLNGHVPVKIKDGESPIKGGGKLFVIDGGISKAYQKTTGIAGYTFIFNSRFMALSEHKPYEPIRKDGSQRFHDPKMQIVQTFPERMQIVDTDIGAQLLRQVDDLEQLRDEYKKGTIKEIYKDPVQRHGWK</sequence>
<dbReference type="InterPro" id="IPR029052">
    <property type="entry name" value="Metallo-depent_PP-like"/>
</dbReference>
<gene>
    <name evidence="4" type="primary">fbp</name>
    <name evidence="5" type="ORF">FYJ66_02510</name>
</gene>
<organism evidence="5">
    <name type="scientific">Baileyella intestinalis</name>
    <dbReference type="NCBI Taxonomy" id="2606709"/>
    <lineage>
        <taxon>Bacteria</taxon>
        <taxon>Bacillati</taxon>
        <taxon>Bacillota</taxon>
        <taxon>Clostridia</taxon>
        <taxon>Peptostreptococcales</taxon>
        <taxon>Anaerovoracaceae</taxon>
        <taxon>Baileyella</taxon>
    </lineage>
</organism>
<evidence type="ECO:0000313" key="5">
    <source>
        <dbReference type="EMBL" id="MST68465.1"/>
    </source>
</evidence>
<keyword evidence="3 4" id="KW-0119">Carbohydrate metabolism</keyword>
<dbReference type="InterPro" id="IPR009164">
    <property type="entry name" value="FBPtase_class3"/>
</dbReference>
<evidence type="ECO:0000256" key="4">
    <source>
        <dbReference type="HAMAP-Rule" id="MF_01854"/>
    </source>
</evidence>